<evidence type="ECO:0000313" key="2">
    <source>
        <dbReference type="EMBL" id="PPK52139.1"/>
    </source>
</evidence>
<evidence type="ECO:0000313" key="5">
    <source>
        <dbReference type="Proteomes" id="UP000239648"/>
    </source>
</evidence>
<dbReference type="EMBL" id="PTIT01000007">
    <property type="protein sequence ID" value="PPK52139.1"/>
    <property type="molecule type" value="Genomic_DNA"/>
</dbReference>
<reference evidence="3 4" key="2">
    <citation type="submission" date="2018-02" db="EMBL/GenBank/DDBJ databases">
        <title>Subsurface microbial communities from deep shales in Ohio and West Virginia, USA.</title>
        <authorList>
            <person name="Wrighton K."/>
        </authorList>
    </citation>
    <scope>NUCLEOTIDE SEQUENCE [LARGE SCALE GENOMIC DNA]</scope>
    <source>
        <strain evidence="3 4">UTICA-S1B9</strain>
    </source>
</reference>
<dbReference type="InterPro" id="IPR009875">
    <property type="entry name" value="PilZ_domain"/>
</dbReference>
<keyword evidence="5" id="KW-1185">Reference proteome</keyword>
<comment type="caution">
    <text evidence="3">The sequence shown here is derived from an EMBL/GenBank/DDBJ whole genome shotgun (WGS) entry which is preliminary data.</text>
</comment>
<protein>
    <submittedName>
        <fullName evidence="3">PilZ domain-containing protein</fullName>
    </submittedName>
</protein>
<sequence length="90" mass="10186">MAEEDRRQHVRTAMNARVKIVHQSFGEFFFNTSDISDGGLFIVMEDDTFRPELGDRVTVQVQGLPVPAPVLEMCVVRRTNDGLGLQFENC</sequence>
<evidence type="ECO:0000313" key="3">
    <source>
        <dbReference type="EMBL" id="PPK55173.1"/>
    </source>
</evidence>
<reference evidence="2 5" key="1">
    <citation type="submission" date="2018-02" db="EMBL/GenBank/DDBJ databases">
        <title>Deep subsurface shale carbon reservoir microbial communities from Ohio and West Virginia, USA.</title>
        <authorList>
            <person name="Wrighton K."/>
        </authorList>
    </citation>
    <scope>NUCLEOTIDE SEQUENCE [LARGE SCALE GENOMIC DNA]</scope>
    <source>
        <strain evidence="2 5">UTICA-S1B6</strain>
    </source>
</reference>
<dbReference type="Pfam" id="PF07238">
    <property type="entry name" value="PilZ"/>
    <property type="match status" value="1"/>
</dbReference>
<dbReference type="Gene3D" id="2.40.10.220">
    <property type="entry name" value="predicted glycosyltransferase like domains"/>
    <property type="match status" value="1"/>
</dbReference>
<dbReference type="Proteomes" id="UP000239446">
    <property type="component" value="Unassembled WGS sequence"/>
</dbReference>
<dbReference type="AlphaFoldDB" id="A0A2S6G7Q9"/>
<dbReference type="SUPFAM" id="SSF141371">
    <property type="entry name" value="PilZ domain-like"/>
    <property type="match status" value="1"/>
</dbReference>
<evidence type="ECO:0000259" key="1">
    <source>
        <dbReference type="Pfam" id="PF07238"/>
    </source>
</evidence>
<organism evidence="3 4">
    <name type="scientific">Marinobacter persicus</name>
    <dbReference type="NCBI Taxonomy" id="930118"/>
    <lineage>
        <taxon>Bacteria</taxon>
        <taxon>Pseudomonadati</taxon>
        <taxon>Pseudomonadota</taxon>
        <taxon>Gammaproteobacteria</taxon>
        <taxon>Pseudomonadales</taxon>
        <taxon>Marinobacteraceae</taxon>
        <taxon>Marinobacter</taxon>
    </lineage>
</organism>
<feature type="domain" description="PilZ" evidence="1">
    <location>
        <begin position="5"/>
        <end position="89"/>
    </location>
</feature>
<dbReference type="EMBL" id="PTIU01000007">
    <property type="protein sequence ID" value="PPK55173.1"/>
    <property type="molecule type" value="Genomic_DNA"/>
</dbReference>
<dbReference type="GO" id="GO:0035438">
    <property type="term" value="F:cyclic-di-GMP binding"/>
    <property type="evidence" value="ECO:0007669"/>
    <property type="project" value="InterPro"/>
</dbReference>
<dbReference type="STRING" id="930118.SAMN05216429_110114"/>
<proteinExistence type="predicted"/>
<gene>
    <name evidence="3" type="ORF">B0H24_100783</name>
    <name evidence="2" type="ORF">BY455_10764</name>
</gene>
<dbReference type="RefSeq" id="WP_104415744.1">
    <property type="nucleotide sequence ID" value="NZ_PTIT01000007.1"/>
</dbReference>
<accession>A0A2S6G7Q9</accession>
<name>A0A2S6G7Q9_9GAMM</name>
<dbReference type="Proteomes" id="UP000239648">
    <property type="component" value="Unassembled WGS sequence"/>
</dbReference>
<evidence type="ECO:0000313" key="4">
    <source>
        <dbReference type="Proteomes" id="UP000239446"/>
    </source>
</evidence>
<dbReference type="OrthoDB" id="7063880at2"/>